<dbReference type="GO" id="GO:0044331">
    <property type="term" value="P:cell-cell adhesion mediated by cadherin"/>
    <property type="evidence" value="ECO:0007669"/>
    <property type="project" value="TreeGrafter"/>
</dbReference>
<evidence type="ECO:0000313" key="19">
    <source>
        <dbReference type="Ensembl" id="ENSSDUP00000009675.1"/>
    </source>
</evidence>
<dbReference type="CDD" id="cd11304">
    <property type="entry name" value="Cadherin_repeat"/>
    <property type="match status" value="5"/>
</dbReference>
<dbReference type="PRINTS" id="PR00205">
    <property type="entry name" value="CADHERIN"/>
</dbReference>
<evidence type="ECO:0000256" key="4">
    <source>
        <dbReference type="ARBA" id="ARBA00022692"/>
    </source>
</evidence>
<accession>A0A3B4TVB1</accession>
<dbReference type="FunFam" id="2.60.40.60:FF:000011">
    <property type="entry name" value="Cadherin 1"/>
    <property type="match status" value="1"/>
</dbReference>
<reference evidence="19" key="1">
    <citation type="submission" date="2025-08" db="UniProtKB">
        <authorList>
            <consortium name="Ensembl"/>
        </authorList>
    </citation>
    <scope>IDENTIFICATION</scope>
</reference>
<name>A0A3B4TVB1_SERDU</name>
<reference evidence="19" key="2">
    <citation type="submission" date="2025-09" db="UniProtKB">
        <authorList>
            <consortium name="Ensembl"/>
        </authorList>
    </citation>
    <scope>IDENTIFICATION</scope>
</reference>
<comment type="function">
    <text evidence="15">Cadherins are calcium-dependent cell adhesion proteins.</text>
</comment>
<comment type="subcellular location">
    <subcellularLocation>
        <location evidence="2">Cell junction</location>
        <location evidence="2">Adherens junction</location>
    </subcellularLocation>
    <subcellularLocation>
        <location evidence="1 14">Cell membrane</location>
        <topology evidence="1 14">Single-pass type I membrane protein</topology>
    </subcellularLocation>
</comment>
<dbReference type="InterPro" id="IPR002126">
    <property type="entry name" value="Cadherin-like_dom"/>
</dbReference>
<dbReference type="GO" id="GO:0001841">
    <property type="term" value="P:neural tube formation"/>
    <property type="evidence" value="ECO:0007669"/>
    <property type="project" value="UniProtKB-ARBA"/>
</dbReference>
<proteinExistence type="predicted"/>
<dbReference type="PROSITE" id="PS00232">
    <property type="entry name" value="CADHERIN_1"/>
    <property type="match status" value="1"/>
</dbReference>
<dbReference type="PANTHER" id="PTHR24027">
    <property type="entry name" value="CADHERIN-23"/>
    <property type="match status" value="1"/>
</dbReference>
<dbReference type="GO" id="GO:0007498">
    <property type="term" value="P:mesoderm development"/>
    <property type="evidence" value="ECO:0007669"/>
    <property type="project" value="UniProtKB-ARBA"/>
</dbReference>
<evidence type="ECO:0000256" key="1">
    <source>
        <dbReference type="ARBA" id="ARBA00004251"/>
    </source>
</evidence>
<evidence type="ECO:0000256" key="16">
    <source>
        <dbReference type="SAM" id="MobiDB-lite"/>
    </source>
</evidence>
<evidence type="ECO:0000259" key="18">
    <source>
        <dbReference type="PROSITE" id="PS50268"/>
    </source>
</evidence>
<evidence type="ECO:0000256" key="10">
    <source>
        <dbReference type="ARBA" id="ARBA00022989"/>
    </source>
</evidence>
<evidence type="ECO:0000256" key="9">
    <source>
        <dbReference type="ARBA" id="ARBA00022949"/>
    </source>
</evidence>
<keyword evidence="8 14" id="KW-0130">Cell adhesion</keyword>
<feature type="region of interest" description="Disordered" evidence="16">
    <location>
        <begin position="715"/>
        <end position="753"/>
    </location>
</feature>
<keyword evidence="3" id="KW-1003">Cell membrane</keyword>
<keyword evidence="20" id="KW-1185">Reference proteome</keyword>
<dbReference type="OMA" id="NACGRRH"/>
<evidence type="ECO:0000256" key="11">
    <source>
        <dbReference type="ARBA" id="ARBA00023136"/>
    </source>
</evidence>
<feature type="domain" description="Cadherin" evidence="18">
    <location>
        <begin position="77"/>
        <end position="183"/>
    </location>
</feature>
<feature type="domain" description="Cadherin" evidence="18">
    <location>
        <begin position="184"/>
        <end position="298"/>
    </location>
</feature>
<evidence type="ECO:0000256" key="7">
    <source>
        <dbReference type="ARBA" id="ARBA00022837"/>
    </source>
</evidence>
<dbReference type="GO" id="GO:0060027">
    <property type="term" value="P:convergent extension involved in gastrulation"/>
    <property type="evidence" value="ECO:0007669"/>
    <property type="project" value="UniProtKB-ARBA"/>
</dbReference>
<evidence type="ECO:0000256" key="3">
    <source>
        <dbReference type="ARBA" id="ARBA00022475"/>
    </source>
</evidence>
<dbReference type="Pfam" id="PF00028">
    <property type="entry name" value="Cadherin"/>
    <property type="match status" value="4"/>
</dbReference>
<dbReference type="GO" id="GO:0030010">
    <property type="term" value="P:establishment of cell polarity"/>
    <property type="evidence" value="ECO:0007669"/>
    <property type="project" value="UniProtKB-ARBA"/>
</dbReference>
<dbReference type="PROSITE" id="PS50268">
    <property type="entry name" value="CADHERIN_2"/>
    <property type="match status" value="4"/>
</dbReference>
<keyword evidence="5" id="KW-0479">Metal-binding</keyword>
<dbReference type="GO" id="GO:0016339">
    <property type="term" value="P:calcium-dependent cell-cell adhesion via plasma membrane cell adhesion molecules"/>
    <property type="evidence" value="ECO:0007669"/>
    <property type="project" value="TreeGrafter"/>
</dbReference>
<dbReference type="InterPro" id="IPR039808">
    <property type="entry name" value="Cadherin"/>
</dbReference>
<keyword evidence="4 14" id="KW-0812">Transmembrane</keyword>
<evidence type="ECO:0000256" key="14">
    <source>
        <dbReference type="RuleBase" id="RU003318"/>
    </source>
</evidence>
<evidence type="ECO:0000256" key="6">
    <source>
        <dbReference type="ARBA" id="ARBA00022737"/>
    </source>
</evidence>
<dbReference type="GO" id="GO:0016342">
    <property type="term" value="C:catenin complex"/>
    <property type="evidence" value="ECO:0007669"/>
    <property type="project" value="TreeGrafter"/>
</dbReference>
<keyword evidence="11 17" id="KW-0472">Membrane</keyword>
<evidence type="ECO:0000313" key="20">
    <source>
        <dbReference type="Proteomes" id="UP000261420"/>
    </source>
</evidence>
<feature type="compositionally biased region" description="Pro residues" evidence="16">
    <location>
        <begin position="742"/>
        <end position="751"/>
    </location>
</feature>
<protein>
    <submittedName>
        <fullName evidence="19">Cadherin 15, type 1, M-cadherin (myotubule)</fullName>
    </submittedName>
</protein>
<dbReference type="AlphaFoldDB" id="A0A3B4TVB1"/>
<dbReference type="Ensembl" id="ENSSDUT00000009863.1">
    <property type="protein sequence ID" value="ENSSDUP00000009675.1"/>
    <property type="gene ID" value="ENSSDUG00000007113.1"/>
</dbReference>
<dbReference type="GeneTree" id="ENSGT00940000160118"/>
<dbReference type="GO" id="GO:0008013">
    <property type="term" value="F:beta-catenin binding"/>
    <property type="evidence" value="ECO:0007669"/>
    <property type="project" value="TreeGrafter"/>
</dbReference>
<dbReference type="GO" id="GO:0005509">
    <property type="term" value="F:calcium ion binding"/>
    <property type="evidence" value="ECO:0007669"/>
    <property type="project" value="UniProtKB-UniRule"/>
</dbReference>
<feature type="domain" description="Cadherin" evidence="18">
    <location>
        <begin position="299"/>
        <end position="412"/>
    </location>
</feature>
<dbReference type="GO" id="GO:0001764">
    <property type="term" value="P:neuron migration"/>
    <property type="evidence" value="ECO:0007669"/>
    <property type="project" value="UniProtKB-ARBA"/>
</dbReference>
<sequence>MNDSGGERSSSLFSLNTDCIINRVIICSILQTDLLLDKPSSVVWSSAEPHRNEEELHPQVLHPWRNQGKGMVRVKRDWIIPPIRVLENSKQVPENLVQIKSDKIFTGEVIYKLEGPGVDQDPKNLFEIDDKTGVIRSKRPLDREKYNSFTLKAFALSPSGERLENPTTIEIVVLDQNDNRPAFSQSQFVGTVSEFSVPGTSVMSVSATDADDPMTENAYLSYSIISQESIPANAVTKTMFGINNETGAIYTRDVGLDREVVKGFRLKLQVADMGGMGLTGEGEAIIHVSDINNHAPQFSPASYSMTAVENRQDYEIGRVNVTDRDDRGTGNWEAKYVISNDLSGNFAITTDPATNQGVLTVVKPLDYEAKSVYSLILAVENLNTLSNKAPNLPVSTAKVLVTVVNENEAPHFREDPIQIVVPESVVPGTLLKSNIAFDPDNSVLRYEITRDPERWLDINRDTGDIMAKRTFNMRSPHVKNHIYNAVVKVTDADGVSTTGTVAITLKETNDFPPQLFPLSGSVCRDAGRTSSGLVVTAVDEDLPPHAAPFSFDTVDYLSVNWTVIQVNYTHALLQPLVELEAGEYVVTLMVSDSGSPILSAYAQVNVTVCLCDSFGDCKSQVGAILGSSVGISFIALIIIMASIALLLLLLLLAVAITTCGRRHHIKKGTGLLVGESEDDIRDNVLNYDEQGGGEEDENAFNIDMLWNPHDAPSTPVSYYPGSGVPRGKQPLRKDAPQNLPSPTYPRRPPADPTDIEDYINDGLEAADNDPNVPPYDTALIYDYEGEGSLAGSLSSIASGSSDGDQDYDYLSDWGPRFKKLANMYDPR</sequence>
<evidence type="ECO:0000256" key="8">
    <source>
        <dbReference type="ARBA" id="ARBA00022889"/>
    </source>
</evidence>
<evidence type="ECO:0000256" key="15">
    <source>
        <dbReference type="RuleBase" id="RU004357"/>
    </source>
</evidence>
<keyword evidence="6" id="KW-0677">Repeat</keyword>
<dbReference type="PANTHER" id="PTHR24027:SF300">
    <property type="entry name" value="CADHERIN-15"/>
    <property type="match status" value="1"/>
</dbReference>
<evidence type="ECO:0000256" key="2">
    <source>
        <dbReference type="ARBA" id="ARBA00004536"/>
    </source>
</evidence>
<feature type="domain" description="Cadherin" evidence="18">
    <location>
        <begin position="413"/>
        <end position="515"/>
    </location>
</feature>
<keyword evidence="10 17" id="KW-1133">Transmembrane helix</keyword>
<evidence type="ECO:0000256" key="17">
    <source>
        <dbReference type="SAM" id="Phobius"/>
    </source>
</evidence>
<dbReference type="Gene3D" id="2.60.40.60">
    <property type="entry name" value="Cadherins"/>
    <property type="match status" value="5"/>
</dbReference>
<dbReference type="GO" id="GO:0034332">
    <property type="term" value="P:adherens junction organization"/>
    <property type="evidence" value="ECO:0007669"/>
    <property type="project" value="UniProtKB-ARBA"/>
</dbReference>
<dbReference type="FunFam" id="2.60.40.60:FF:000022">
    <property type="entry name" value="Cadherin 2"/>
    <property type="match status" value="1"/>
</dbReference>
<dbReference type="Gene3D" id="4.10.900.10">
    <property type="entry name" value="TCF3-CBD (Catenin binding domain)"/>
    <property type="match status" value="1"/>
</dbReference>
<dbReference type="GO" id="GO:0000902">
    <property type="term" value="P:cell morphogenesis"/>
    <property type="evidence" value="ECO:0007669"/>
    <property type="project" value="TreeGrafter"/>
</dbReference>
<evidence type="ECO:0000256" key="12">
    <source>
        <dbReference type="ARBA" id="ARBA00023180"/>
    </source>
</evidence>
<dbReference type="InterPro" id="IPR020894">
    <property type="entry name" value="Cadherin_CS"/>
</dbReference>
<dbReference type="SMART" id="SM00112">
    <property type="entry name" value="CA"/>
    <property type="match status" value="5"/>
</dbReference>
<dbReference type="FunFam" id="2.60.40.60:FF:000019">
    <property type="entry name" value="Cadherin 2"/>
    <property type="match status" value="1"/>
</dbReference>
<organism evidence="19 20">
    <name type="scientific">Seriola dumerili</name>
    <name type="common">Greater amberjack</name>
    <name type="synonym">Caranx dumerili</name>
    <dbReference type="NCBI Taxonomy" id="41447"/>
    <lineage>
        <taxon>Eukaryota</taxon>
        <taxon>Metazoa</taxon>
        <taxon>Chordata</taxon>
        <taxon>Craniata</taxon>
        <taxon>Vertebrata</taxon>
        <taxon>Euteleostomi</taxon>
        <taxon>Actinopterygii</taxon>
        <taxon>Neopterygii</taxon>
        <taxon>Teleostei</taxon>
        <taxon>Neoteleostei</taxon>
        <taxon>Acanthomorphata</taxon>
        <taxon>Carangaria</taxon>
        <taxon>Carangiformes</taxon>
        <taxon>Carangidae</taxon>
        <taxon>Seriola</taxon>
    </lineage>
</organism>
<dbReference type="Pfam" id="PF01049">
    <property type="entry name" value="CADH_Y-type_LIR"/>
    <property type="match status" value="1"/>
</dbReference>
<dbReference type="GO" id="GO:0042074">
    <property type="term" value="P:cell migration involved in gastrulation"/>
    <property type="evidence" value="ECO:0007669"/>
    <property type="project" value="UniProtKB-ARBA"/>
</dbReference>
<dbReference type="GO" id="GO:0007156">
    <property type="term" value="P:homophilic cell adhesion via plasma membrane adhesion molecules"/>
    <property type="evidence" value="ECO:0007669"/>
    <property type="project" value="InterPro"/>
</dbReference>
<dbReference type="FunFam" id="4.10.900.10:FF:000001">
    <property type="entry name" value="Cadherin 2"/>
    <property type="match status" value="1"/>
</dbReference>
<dbReference type="GO" id="GO:0007398">
    <property type="term" value="P:ectoderm development"/>
    <property type="evidence" value="ECO:0007669"/>
    <property type="project" value="UniProtKB-ARBA"/>
</dbReference>
<dbReference type="SUPFAM" id="SSF49313">
    <property type="entry name" value="Cadherin-like"/>
    <property type="match status" value="5"/>
</dbReference>
<dbReference type="Proteomes" id="UP000261420">
    <property type="component" value="Unplaced"/>
</dbReference>
<evidence type="ECO:0000256" key="5">
    <source>
        <dbReference type="ARBA" id="ARBA00022723"/>
    </source>
</evidence>
<keyword evidence="9" id="KW-0965">Cell junction</keyword>
<dbReference type="GO" id="GO:0007043">
    <property type="term" value="P:cell-cell junction assembly"/>
    <property type="evidence" value="ECO:0007669"/>
    <property type="project" value="TreeGrafter"/>
</dbReference>
<dbReference type="InterPro" id="IPR027397">
    <property type="entry name" value="Catenin-bd_sf"/>
</dbReference>
<dbReference type="STRING" id="41447.ENSSDUP00000009675"/>
<keyword evidence="12" id="KW-0325">Glycoprotein</keyword>
<dbReference type="GO" id="GO:0005912">
    <property type="term" value="C:adherens junction"/>
    <property type="evidence" value="ECO:0007669"/>
    <property type="project" value="UniProtKB-SubCell"/>
</dbReference>
<dbReference type="InterPro" id="IPR015919">
    <property type="entry name" value="Cadherin-like_sf"/>
</dbReference>
<feature type="transmembrane region" description="Helical" evidence="17">
    <location>
        <begin position="633"/>
        <end position="657"/>
    </location>
</feature>
<dbReference type="InterPro" id="IPR000233">
    <property type="entry name" value="Cadherin_Y-type_LIR"/>
</dbReference>
<evidence type="ECO:0000256" key="13">
    <source>
        <dbReference type="PROSITE-ProRule" id="PRU00043"/>
    </source>
</evidence>
<dbReference type="GO" id="GO:0045296">
    <property type="term" value="F:cadherin binding"/>
    <property type="evidence" value="ECO:0007669"/>
    <property type="project" value="TreeGrafter"/>
</dbReference>
<keyword evidence="7 13" id="KW-0106">Calcium</keyword>